<feature type="signal peptide" evidence="7">
    <location>
        <begin position="1"/>
        <end position="17"/>
    </location>
</feature>
<dbReference type="SUPFAM" id="SSF57625">
    <property type="entry name" value="Invertebrate chitin-binding proteins"/>
    <property type="match status" value="3"/>
</dbReference>
<evidence type="ECO:0000256" key="3">
    <source>
        <dbReference type="ARBA" id="ARBA00022737"/>
    </source>
</evidence>
<keyword evidence="4" id="KW-1015">Disulfide bond</keyword>
<evidence type="ECO:0000256" key="7">
    <source>
        <dbReference type="SAM" id="SignalP"/>
    </source>
</evidence>
<reference evidence="9" key="1">
    <citation type="journal article" date="2018" name="Sci. Rep.">
        <title>CPAP3 proteins in the mineralized cuticle of a decapod crustacean.</title>
        <authorList>
            <person name="Abehsera S."/>
            <person name="Zaccai S."/>
            <person name="Mittelman B."/>
            <person name="Glazer L."/>
            <person name="Weil S."/>
            <person name="Khalaila I."/>
            <person name="Davidov G."/>
            <person name="Bitton R."/>
            <person name="Zarivach R."/>
            <person name="Li S."/>
            <person name="Li F."/>
            <person name="Xiang J."/>
            <person name="Manor R."/>
            <person name="Aflalo E.D."/>
            <person name="Sagi A."/>
        </authorList>
    </citation>
    <scope>NUCLEOTIDE SEQUENCE</scope>
</reference>
<keyword evidence="5" id="KW-0325">Glycoprotein</keyword>
<keyword evidence="1" id="KW-0147">Chitin-binding</keyword>
<feature type="domain" description="Chitin-binding type-2" evidence="8">
    <location>
        <begin position="154"/>
        <end position="218"/>
    </location>
</feature>
<feature type="region of interest" description="Disordered" evidence="6">
    <location>
        <begin position="266"/>
        <end position="412"/>
    </location>
</feature>
<dbReference type="InterPro" id="IPR002557">
    <property type="entry name" value="Chitin-bd_dom"/>
</dbReference>
<name>A0A2L1GH22_CHEQU</name>
<sequence>MWVLLVACVCTLVTVEAQGVVPECPAPDGFFADAEQCDRYYECVDNVLTEKMCADGLAFVDLNPRIEKCDYISSVDCTGRPKLQPAQPTDVCPRQNGYFQHPDETVCNKFYFCNAGTGNLVTCPEGLVYGLDSHNCVWPDVAARQGCSSDVIAEFDCPKVTDDIAVSHPRYADPTDCQYFYVCISGVNPRRNGCAFGQVFNSKLAACDAPQEVPECADYYTAYFEDYFNTLTATDGRVSVDILAAALASGYDVPSIQERFHVDPKLLQTQPRPSRARGVTAAPAAAAPAAVAPAAATVRKAGKLPARRQEELVSQDGDVSPPSLTAGAPRNTVPKRRFRPQPPTTTTTPPPPPPPPQGGPEDYTDYTDYTDGAVYDYGAEVPLPPPTTTTAAPVQPTSIKRRIPLRRPRPAN</sequence>
<organism evidence="9">
    <name type="scientific">Cherax quadricarinatus</name>
    <name type="common">Australian red claw crayfish</name>
    <dbReference type="NCBI Taxonomy" id="27406"/>
    <lineage>
        <taxon>Eukaryota</taxon>
        <taxon>Metazoa</taxon>
        <taxon>Ecdysozoa</taxon>
        <taxon>Arthropoda</taxon>
        <taxon>Crustacea</taxon>
        <taxon>Multicrustacea</taxon>
        <taxon>Malacostraca</taxon>
        <taxon>Eumalacostraca</taxon>
        <taxon>Eucarida</taxon>
        <taxon>Decapoda</taxon>
        <taxon>Pleocyemata</taxon>
        <taxon>Astacidea</taxon>
        <taxon>Parastacoidea</taxon>
        <taxon>Parastacidae</taxon>
        <taxon>Cherax</taxon>
    </lineage>
</organism>
<dbReference type="EMBL" id="MF407546">
    <property type="protein sequence ID" value="AVD68957.1"/>
    <property type="molecule type" value="mRNA"/>
</dbReference>
<feature type="compositionally biased region" description="Low complexity" evidence="6">
    <location>
        <begin position="366"/>
        <end position="381"/>
    </location>
</feature>
<dbReference type="SMART" id="SM00494">
    <property type="entry name" value="ChtBD2"/>
    <property type="match status" value="3"/>
</dbReference>
<dbReference type="RefSeq" id="XP_053656216.1">
    <property type="nucleotide sequence ID" value="XM_053800241.2"/>
</dbReference>
<dbReference type="InterPro" id="IPR036508">
    <property type="entry name" value="Chitin-bd_dom_sf"/>
</dbReference>
<dbReference type="GO" id="GO:0008061">
    <property type="term" value="F:chitin binding"/>
    <property type="evidence" value="ECO:0007669"/>
    <property type="project" value="UniProtKB-KW"/>
</dbReference>
<dbReference type="PANTHER" id="PTHR23301:SF104">
    <property type="entry name" value="BCDNA.GH02976"/>
    <property type="match status" value="1"/>
</dbReference>
<protein>
    <submittedName>
        <fullName evidence="9">Obstructor B2</fullName>
    </submittedName>
</protein>
<feature type="domain" description="Chitin-binding type-2" evidence="8">
    <location>
        <begin position="21"/>
        <end position="79"/>
    </location>
</feature>
<feature type="compositionally biased region" description="Pro residues" evidence="6">
    <location>
        <begin position="340"/>
        <end position="358"/>
    </location>
</feature>
<keyword evidence="3" id="KW-0677">Repeat</keyword>
<evidence type="ECO:0000313" key="9">
    <source>
        <dbReference type="EMBL" id="AVD68957.1"/>
    </source>
</evidence>
<dbReference type="InterPro" id="IPR051940">
    <property type="entry name" value="Chitin_bind-dev_reg"/>
</dbReference>
<feature type="compositionally biased region" description="Low complexity" evidence="6">
    <location>
        <begin position="388"/>
        <end position="397"/>
    </location>
</feature>
<dbReference type="Gene3D" id="2.170.140.10">
    <property type="entry name" value="Chitin binding domain"/>
    <property type="match status" value="3"/>
</dbReference>
<evidence type="ECO:0000259" key="8">
    <source>
        <dbReference type="PROSITE" id="PS50940"/>
    </source>
</evidence>
<feature type="chain" id="PRO_5014610451" evidence="7">
    <location>
        <begin position="18"/>
        <end position="412"/>
    </location>
</feature>
<dbReference type="OrthoDB" id="439917at2759"/>
<evidence type="ECO:0000256" key="1">
    <source>
        <dbReference type="ARBA" id="ARBA00022669"/>
    </source>
</evidence>
<proteinExistence type="evidence at transcript level"/>
<evidence type="ECO:0000256" key="5">
    <source>
        <dbReference type="ARBA" id="ARBA00023180"/>
    </source>
</evidence>
<dbReference type="GO" id="GO:0005576">
    <property type="term" value="C:extracellular region"/>
    <property type="evidence" value="ECO:0007669"/>
    <property type="project" value="InterPro"/>
</dbReference>
<accession>A0A2L1GH22</accession>
<evidence type="ECO:0000256" key="6">
    <source>
        <dbReference type="SAM" id="MobiDB-lite"/>
    </source>
</evidence>
<keyword evidence="2 7" id="KW-0732">Signal</keyword>
<dbReference type="KEGG" id="cqd:128705009"/>
<evidence type="ECO:0000256" key="2">
    <source>
        <dbReference type="ARBA" id="ARBA00022729"/>
    </source>
</evidence>
<feature type="compositionally biased region" description="Low complexity" evidence="6">
    <location>
        <begin position="276"/>
        <end position="299"/>
    </location>
</feature>
<dbReference type="PANTHER" id="PTHR23301">
    <property type="entry name" value="CHITIN BINDING PERITROPHIN-A"/>
    <property type="match status" value="1"/>
</dbReference>
<feature type="compositionally biased region" description="Basic residues" evidence="6">
    <location>
        <begin position="399"/>
        <end position="412"/>
    </location>
</feature>
<feature type="domain" description="Chitin-binding type-2" evidence="8">
    <location>
        <begin position="89"/>
        <end position="149"/>
    </location>
</feature>
<dbReference type="AlphaFoldDB" id="A0A2L1GH22"/>
<dbReference type="Pfam" id="PF01607">
    <property type="entry name" value="CBM_14"/>
    <property type="match status" value="3"/>
</dbReference>
<dbReference type="PROSITE" id="PS50940">
    <property type="entry name" value="CHIT_BIND_II"/>
    <property type="match status" value="3"/>
</dbReference>
<dbReference type="GeneID" id="128705009"/>
<evidence type="ECO:0000256" key="4">
    <source>
        <dbReference type="ARBA" id="ARBA00023157"/>
    </source>
</evidence>